<keyword evidence="2" id="KW-0813">Transport</keyword>
<evidence type="ECO:0000313" key="14">
    <source>
        <dbReference type="EMBL" id="SKB99950.1"/>
    </source>
</evidence>
<dbReference type="InterPro" id="IPR027359">
    <property type="entry name" value="Volt_channel_dom_sf"/>
</dbReference>
<dbReference type="SUPFAM" id="SSF81324">
    <property type="entry name" value="Voltage-gated potassium channels"/>
    <property type="match status" value="1"/>
</dbReference>
<evidence type="ECO:0000313" key="15">
    <source>
        <dbReference type="Proteomes" id="UP000191055"/>
    </source>
</evidence>
<keyword evidence="11 14" id="KW-0407">Ion channel</keyword>
<feature type="transmembrane region" description="Helical" evidence="12">
    <location>
        <begin position="86"/>
        <end position="106"/>
    </location>
</feature>
<dbReference type="Proteomes" id="UP000191055">
    <property type="component" value="Unassembled WGS sequence"/>
</dbReference>
<keyword evidence="4 12" id="KW-0812">Transmembrane</keyword>
<evidence type="ECO:0000256" key="2">
    <source>
        <dbReference type="ARBA" id="ARBA00022448"/>
    </source>
</evidence>
<evidence type="ECO:0000256" key="11">
    <source>
        <dbReference type="ARBA" id="ARBA00023303"/>
    </source>
</evidence>
<keyword evidence="5" id="KW-0631">Potassium channel</keyword>
<gene>
    <name evidence="14" type="ORF">SAMN03080601_01694</name>
</gene>
<dbReference type="Pfam" id="PF00520">
    <property type="entry name" value="Ion_trans"/>
    <property type="match status" value="1"/>
</dbReference>
<sequence>MENSKKRLRQRLYRIIFESDTYTGRMFDVWLLIFIVLSIAVVMLESMPVVREIYHSKLISLEWFFTFIFTIEYFTRIYCAPNRKKYLFSFLGVIDFLAIIPTYIAFTFPDAQTFIVIRAIRLLRVYRILKLYHFVRAGNLLLLAVRRSLRKIFIFMMFILILVVMLGSIMYVVEDGKNGFYSIPLSIYWAVITLTTVGYGDIVPVTALGKFLATFIMLLGYSIIAIPTGIVSVEMSRTFKDTTESDKECHGCGEPNHTPTANFCRICGARLDQIS</sequence>
<keyword evidence="7" id="KW-0630">Potassium</keyword>
<feature type="transmembrane region" description="Helical" evidence="12">
    <location>
        <begin position="179"/>
        <end position="199"/>
    </location>
</feature>
<feature type="transmembrane region" description="Helical" evidence="12">
    <location>
        <begin position="211"/>
        <end position="233"/>
    </location>
</feature>
<keyword evidence="3" id="KW-0633">Potassium transport</keyword>
<dbReference type="AlphaFoldDB" id="A0A1T5FUZ6"/>
<dbReference type="GO" id="GO:0008076">
    <property type="term" value="C:voltage-gated potassium channel complex"/>
    <property type="evidence" value="ECO:0007669"/>
    <property type="project" value="InterPro"/>
</dbReference>
<evidence type="ECO:0000256" key="4">
    <source>
        <dbReference type="ARBA" id="ARBA00022692"/>
    </source>
</evidence>
<reference evidence="14 15" key="1">
    <citation type="submission" date="2017-02" db="EMBL/GenBank/DDBJ databases">
        <authorList>
            <person name="Peterson S.W."/>
        </authorList>
    </citation>
    <scope>NUCLEOTIDE SEQUENCE [LARGE SCALE GENOMIC DNA]</scope>
    <source>
        <strain evidence="14 15">DSM 24412</strain>
    </source>
</reference>
<dbReference type="GO" id="GO:0001508">
    <property type="term" value="P:action potential"/>
    <property type="evidence" value="ECO:0007669"/>
    <property type="project" value="TreeGrafter"/>
</dbReference>
<dbReference type="KEGG" id="asx:CDL62_10300"/>
<dbReference type="PANTHER" id="PTHR11537">
    <property type="entry name" value="VOLTAGE-GATED POTASSIUM CHANNEL"/>
    <property type="match status" value="1"/>
</dbReference>
<dbReference type="PRINTS" id="PR00169">
    <property type="entry name" value="KCHANNEL"/>
</dbReference>
<feature type="transmembrane region" description="Helical" evidence="12">
    <location>
        <begin position="29"/>
        <end position="47"/>
    </location>
</feature>
<dbReference type="Gene3D" id="1.20.120.350">
    <property type="entry name" value="Voltage-gated potassium channels. Chain C"/>
    <property type="match status" value="1"/>
</dbReference>
<dbReference type="Gene3D" id="1.10.287.70">
    <property type="match status" value="1"/>
</dbReference>
<evidence type="ECO:0000256" key="5">
    <source>
        <dbReference type="ARBA" id="ARBA00022826"/>
    </source>
</evidence>
<keyword evidence="10 12" id="KW-0472">Membrane</keyword>
<dbReference type="RefSeq" id="WP_079557449.1">
    <property type="nucleotide sequence ID" value="NZ_CP021904.1"/>
</dbReference>
<dbReference type="OrthoDB" id="9799090at2"/>
<accession>A0A1T5FUZ6</accession>
<dbReference type="GO" id="GO:0005249">
    <property type="term" value="F:voltage-gated potassium channel activity"/>
    <property type="evidence" value="ECO:0007669"/>
    <property type="project" value="InterPro"/>
</dbReference>
<comment type="subcellular location">
    <subcellularLocation>
        <location evidence="1">Membrane</location>
        <topology evidence="1">Multi-pass membrane protein</topology>
    </subcellularLocation>
</comment>
<keyword evidence="6" id="KW-0851">Voltage-gated channel</keyword>
<evidence type="ECO:0000256" key="9">
    <source>
        <dbReference type="ARBA" id="ARBA00023065"/>
    </source>
</evidence>
<feature type="transmembrane region" description="Helical" evidence="12">
    <location>
        <begin position="53"/>
        <end position="74"/>
    </location>
</feature>
<feature type="domain" description="Ion transport" evidence="13">
    <location>
        <begin position="25"/>
        <end position="238"/>
    </location>
</feature>
<evidence type="ECO:0000256" key="10">
    <source>
        <dbReference type="ARBA" id="ARBA00023136"/>
    </source>
</evidence>
<dbReference type="EMBL" id="FUYV01000008">
    <property type="protein sequence ID" value="SKB99950.1"/>
    <property type="molecule type" value="Genomic_DNA"/>
</dbReference>
<feature type="transmembrane region" description="Helical" evidence="12">
    <location>
        <begin position="152"/>
        <end position="173"/>
    </location>
</feature>
<organism evidence="14 15">
    <name type="scientific">Alkalitalea saponilacus</name>
    <dbReference type="NCBI Taxonomy" id="889453"/>
    <lineage>
        <taxon>Bacteria</taxon>
        <taxon>Pseudomonadati</taxon>
        <taxon>Bacteroidota</taxon>
        <taxon>Bacteroidia</taxon>
        <taxon>Marinilabiliales</taxon>
        <taxon>Marinilabiliaceae</taxon>
        <taxon>Alkalitalea</taxon>
    </lineage>
</organism>
<dbReference type="InterPro" id="IPR028325">
    <property type="entry name" value="VG_K_chnl"/>
</dbReference>
<dbReference type="STRING" id="889453.SAMN03080601_01694"/>
<keyword evidence="8 12" id="KW-1133">Transmembrane helix</keyword>
<name>A0A1T5FUZ6_9BACT</name>
<evidence type="ECO:0000259" key="13">
    <source>
        <dbReference type="Pfam" id="PF00520"/>
    </source>
</evidence>
<evidence type="ECO:0000256" key="6">
    <source>
        <dbReference type="ARBA" id="ARBA00022882"/>
    </source>
</evidence>
<keyword evidence="15" id="KW-1185">Reference proteome</keyword>
<evidence type="ECO:0000256" key="1">
    <source>
        <dbReference type="ARBA" id="ARBA00004141"/>
    </source>
</evidence>
<evidence type="ECO:0000256" key="12">
    <source>
        <dbReference type="SAM" id="Phobius"/>
    </source>
</evidence>
<dbReference type="PANTHER" id="PTHR11537:SF254">
    <property type="entry name" value="POTASSIUM VOLTAGE-GATED CHANNEL PROTEIN SHAB"/>
    <property type="match status" value="1"/>
</dbReference>
<dbReference type="InterPro" id="IPR005821">
    <property type="entry name" value="Ion_trans_dom"/>
</dbReference>
<evidence type="ECO:0000256" key="7">
    <source>
        <dbReference type="ARBA" id="ARBA00022958"/>
    </source>
</evidence>
<evidence type="ECO:0000256" key="3">
    <source>
        <dbReference type="ARBA" id="ARBA00022538"/>
    </source>
</evidence>
<keyword evidence="9" id="KW-0406">Ion transport</keyword>
<evidence type="ECO:0000256" key="8">
    <source>
        <dbReference type="ARBA" id="ARBA00022989"/>
    </source>
</evidence>
<proteinExistence type="predicted"/>
<protein>
    <submittedName>
        <fullName evidence="14">Voltage-gated potassium channel</fullName>
    </submittedName>
</protein>